<evidence type="ECO:0000313" key="3">
    <source>
        <dbReference type="EMBL" id="GAT64511.1"/>
    </source>
</evidence>
<proteinExistence type="predicted"/>
<keyword evidence="1" id="KW-0472">Membrane</keyword>
<dbReference type="Gene3D" id="3.30.1360.200">
    <property type="match status" value="1"/>
</dbReference>
<name>A0A161LT71_9ACTN</name>
<feature type="domain" description="SecDF P1 head subdomain" evidence="2">
    <location>
        <begin position="88"/>
        <end position="174"/>
    </location>
</feature>
<dbReference type="STRING" id="161355.PS9374_00141"/>
<dbReference type="OrthoDB" id="4301003at2"/>
<keyword evidence="4" id="KW-1185">Reference proteome</keyword>
<comment type="caution">
    <text evidence="3">The sequence shown here is derived from an EMBL/GenBank/DDBJ whole genome shotgun (WGS) entry which is preliminary data.</text>
</comment>
<keyword evidence="1" id="KW-1133">Transmembrane helix</keyword>
<dbReference type="InterPro" id="IPR054384">
    <property type="entry name" value="SecDF_P1_head"/>
</dbReference>
<reference evidence="3 4" key="1">
    <citation type="journal article" date="2016" name="Genome Announc.">
        <title>Draft Genome Sequence of Planomonospora sphaerica JCM9374, a Rare Actinomycete.</title>
        <authorList>
            <person name="Dohra H."/>
            <person name="Suzuki T."/>
            <person name="Inoue Y."/>
            <person name="Kodani S."/>
        </authorList>
    </citation>
    <scope>NUCLEOTIDE SEQUENCE [LARGE SCALE GENOMIC DNA]</scope>
    <source>
        <strain evidence="3 4">JCM 9374</strain>
    </source>
</reference>
<dbReference type="RefSeq" id="WP_153054032.1">
    <property type="nucleotide sequence ID" value="NZ_BDCX01000001.1"/>
</dbReference>
<feature type="transmembrane region" description="Helical" evidence="1">
    <location>
        <begin position="16"/>
        <end position="37"/>
    </location>
</feature>
<dbReference type="Proteomes" id="UP000077701">
    <property type="component" value="Unassembled WGS sequence"/>
</dbReference>
<evidence type="ECO:0000259" key="2">
    <source>
        <dbReference type="Pfam" id="PF22599"/>
    </source>
</evidence>
<organism evidence="3 4">
    <name type="scientific">Planomonospora sphaerica</name>
    <dbReference type="NCBI Taxonomy" id="161355"/>
    <lineage>
        <taxon>Bacteria</taxon>
        <taxon>Bacillati</taxon>
        <taxon>Actinomycetota</taxon>
        <taxon>Actinomycetes</taxon>
        <taxon>Streptosporangiales</taxon>
        <taxon>Streptosporangiaceae</taxon>
        <taxon>Planomonospora</taxon>
    </lineage>
</organism>
<dbReference type="Pfam" id="PF22599">
    <property type="entry name" value="SecDF_P1_head"/>
    <property type="match status" value="1"/>
</dbReference>
<sequence length="175" mass="18090">MTPDTSPSRSRRVRPLVVVIASLAALAAVAVVIPIALQYANRGESLPLFRLQPVLAVAAAPCAGTDLPDPEGTECLRLANGVTVKEVAAAEAVEGAGGWTVEVALGPDDAAAFAEMTRKIAAEPGPRNRLAVVVDGEVLSAPVVEEAITGGRMQIADSFTREEAADLARRLGEGR</sequence>
<evidence type="ECO:0000256" key="1">
    <source>
        <dbReference type="SAM" id="Phobius"/>
    </source>
</evidence>
<accession>A0A161LT71</accession>
<reference evidence="4" key="2">
    <citation type="submission" date="2016-04" db="EMBL/GenBank/DDBJ databases">
        <title>Planomonospora sphaerica JCM9374 whole genome shotgun sequence.</title>
        <authorList>
            <person name="Suzuki T."/>
            <person name="Dohra H."/>
            <person name="Kodani S."/>
        </authorList>
    </citation>
    <scope>NUCLEOTIDE SEQUENCE [LARGE SCALE GENOMIC DNA]</scope>
    <source>
        <strain evidence="4">JCM 9374</strain>
    </source>
</reference>
<dbReference type="AlphaFoldDB" id="A0A161LT71"/>
<dbReference type="EMBL" id="BDCX01000001">
    <property type="protein sequence ID" value="GAT64511.1"/>
    <property type="molecule type" value="Genomic_DNA"/>
</dbReference>
<keyword evidence="1" id="KW-0812">Transmembrane</keyword>
<evidence type="ECO:0000313" key="4">
    <source>
        <dbReference type="Proteomes" id="UP000077701"/>
    </source>
</evidence>
<gene>
    <name evidence="3" type="ORF">PS9374_00141</name>
</gene>
<protein>
    <submittedName>
        <fullName evidence="3">Preprotein translocase subunit SecD</fullName>
    </submittedName>
</protein>